<reference evidence="1 2" key="1">
    <citation type="submission" date="2016-03" db="EMBL/GenBank/DDBJ databases">
        <title>Comparative genomics of the ectomycorrhizal sister species Rhizopogon vinicolor and Rhizopogon vesiculosus (Basidiomycota: Boletales) reveals a divergence of the mating type B locus.</title>
        <authorList>
            <person name="Mujic A.B."/>
            <person name="Kuo A."/>
            <person name="Tritt A."/>
            <person name="Lipzen A."/>
            <person name="Chen C."/>
            <person name="Johnson J."/>
            <person name="Sharma A."/>
            <person name="Barry K."/>
            <person name="Grigoriev I.V."/>
            <person name="Spatafora J.W."/>
        </authorList>
    </citation>
    <scope>NUCLEOTIDE SEQUENCE [LARGE SCALE GENOMIC DNA]</scope>
    <source>
        <strain evidence="1 2">AM-OR11-056</strain>
    </source>
</reference>
<evidence type="ECO:0000313" key="2">
    <source>
        <dbReference type="Proteomes" id="UP000183567"/>
    </source>
</evidence>
<proteinExistence type="predicted"/>
<comment type="caution">
    <text evidence="1">The sequence shown here is derived from an EMBL/GenBank/DDBJ whole genome shotgun (WGS) entry which is preliminary data.</text>
</comment>
<organism evidence="1 2">
    <name type="scientific">Rhizopogon vesiculosus</name>
    <dbReference type="NCBI Taxonomy" id="180088"/>
    <lineage>
        <taxon>Eukaryota</taxon>
        <taxon>Fungi</taxon>
        <taxon>Dikarya</taxon>
        <taxon>Basidiomycota</taxon>
        <taxon>Agaricomycotina</taxon>
        <taxon>Agaricomycetes</taxon>
        <taxon>Agaricomycetidae</taxon>
        <taxon>Boletales</taxon>
        <taxon>Suillineae</taxon>
        <taxon>Rhizopogonaceae</taxon>
        <taxon>Rhizopogon</taxon>
    </lineage>
</organism>
<dbReference type="EMBL" id="LVVM01006317">
    <property type="protein sequence ID" value="OJA08357.1"/>
    <property type="molecule type" value="Genomic_DNA"/>
</dbReference>
<evidence type="ECO:0000313" key="1">
    <source>
        <dbReference type="EMBL" id="OJA08357.1"/>
    </source>
</evidence>
<accession>A0A1J8PHA3</accession>
<feature type="non-terminal residue" evidence="1">
    <location>
        <position position="18"/>
    </location>
</feature>
<gene>
    <name evidence="1" type="ORF">AZE42_07426</name>
</gene>
<sequence length="18" mass="2068">MADMSDEATKASYFDWSI</sequence>
<name>A0A1J8PHA3_9AGAM</name>
<dbReference type="Proteomes" id="UP000183567">
    <property type="component" value="Unassembled WGS sequence"/>
</dbReference>
<protein>
    <submittedName>
        <fullName evidence="1">Uncharacterized protein</fullName>
    </submittedName>
</protein>
<keyword evidence="2" id="KW-1185">Reference proteome</keyword>
<dbReference type="AlphaFoldDB" id="A0A1J8PHA3"/>